<dbReference type="InterPro" id="IPR012462">
    <property type="entry name" value="UFSP1/2_DUB_cat"/>
</dbReference>
<dbReference type="InterPro" id="IPR049387">
    <property type="entry name" value="UFSP2-like_2nd"/>
</dbReference>
<dbReference type="EMBL" id="JAVXUO010000948">
    <property type="protein sequence ID" value="KAK2987706.1"/>
    <property type="molecule type" value="Genomic_DNA"/>
</dbReference>
<feature type="domain" description="Rhodanese" evidence="6">
    <location>
        <begin position="701"/>
        <end position="719"/>
    </location>
</feature>
<dbReference type="PROSITE" id="PS50206">
    <property type="entry name" value="RHODANESE_3"/>
    <property type="match status" value="1"/>
</dbReference>
<evidence type="ECO:0000259" key="6">
    <source>
        <dbReference type="PROSITE" id="PS50206"/>
    </source>
</evidence>
<proteinExistence type="inferred from homology"/>
<protein>
    <recommendedName>
        <fullName evidence="6">Rhodanese domain-containing protein</fullName>
    </recommendedName>
</protein>
<feature type="non-terminal residue" evidence="7">
    <location>
        <position position="1"/>
    </location>
</feature>
<dbReference type="AlphaFoldDB" id="A0AA88UMN5"/>
<comment type="similarity">
    <text evidence="1">Belongs to the peptidase C78 family.</text>
</comment>
<dbReference type="Proteomes" id="UP001187471">
    <property type="component" value="Unassembled WGS sequence"/>
</dbReference>
<evidence type="ECO:0000256" key="1">
    <source>
        <dbReference type="ARBA" id="ARBA00008552"/>
    </source>
</evidence>
<keyword evidence="3" id="KW-0833">Ubl conjugation pathway</keyword>
<dbReference type="Gene3D" id="3.90.70.130">
    <property type="match status" value="2"/>
</dbReference>
<comment type="caution">
    <text evidence="7">The sequence shown here is derived from an EMBL/GenBank/DDBJ whole genome shotgun (WGS) entry which is preliminary data.</text>
</comment>
<keyword evidence="2" id="KW-0645">Protease</keyword>
<dbReference type="GO" id="GO:0006508">
    <property type="term" value="P:proteolysis"/>
    <property type="evidence" value="ECO:0007669"/>
    <property type="project" value="UniProtKB-KW"/>
</dbReference>
<keyword evidence="8" id="KW-1185">Reference proteome</keyword>
<evidence type="ECO:0000256" key="3">
    <source>
        <dbReference type="ARBA" id="ARBA00022786"/>
    </source>
</evidence>
<keyword evidence="5" id="KW-0788">Thiol protease</keyword>
<name>A0AA88UMN5_9ASTE</name>
<evidence type="ECO:0000256" key="4">
    <source>
        <dbReference type="ARBA" id="ARBA00022801"/>
    </source>
</evidence>
<evidence type="ECO:0000256" key="2">
    <source>
        <dbReference type="ARBA" id="ARBA00022670"/>
    </source>
</evidence>
<dbReference type="Pfam" id="PF20908">
    <property type="entry name" value="UfSP2_N"/>
    <property type="match status" value="1"/>
</dbReference>
<dbReference type="InterPro" id="IPR001763">
    <property type="entry name" value="Rhodanese-like_dom"/>
</dbReference>
<evidence type="ECO:0000313" key="8">
    <source>
        <dbReference type="Proteomes" id="UP001187471"/>
    </source>
</evidence>
<reference evidence="7" key="1">
    <citation type="submission" date="2022-12" db="EMBL/GenBank/DDBJ databases">
        <title>Draft genome assemblies for two species of Escallonia (Escalloniales).</title>
        <authorList>
            <person name="Chanderbali A."/>
            <person name="Dervinis C."/>
            <person name="Anghel I."/>
            <person name="Soltis D."/>
            <person name="Soltis P."/>
            <person name="Zapata F."/>
        </authorList>
    </citation>
    <scope>NUCLEOTIDE SEQUENCE</scope>
    <source>
        <strain evidence="7">UCBG92.1500</strain>
        <tissue evidence="7">Leaf</tissue>
    </source>
</reference>
<gene>
    <name evidence="7" type="ORF">RJ640_030293</name>
</gene>
<dbReference type="InterPro" id="IPR038765">
    <property type="entry name" value="Papain-like_cys_pep_sf"/>
</dbReference>
<evidence type="ECO:0000256" key="5">
    <source>
        <dbReference type="ARBA" id="ARBA00022807"/>
    </source>
</evidence>
<dbReference type="GO" id="GO:0071567">
    <property type="term" value="F:deUFMylase activity"/>
    <property type="evidence" value="ECO:0007669"/>
    <property type="project" value="TreeGrafter"/>
</dbReference>
<sequence>GLATSYALKEAKRRSGSQSMDNENDGKAVRILCRKLVLINNETGLQWLIGSPFFPPLTIASTFRCIHTLPSNPLSPDFPKESDDLRTLLLKGFEVIGALIAGNNLHLEQNAGEAIDAVRKLRKALSSDTESRNLIGGVVDWNRTEDVRFFVSRSGDTSGLESVSGVAYEDEGEKYVWERGCLLRCELPIKLPLYYSVNSPKAEDMFTRATEAVAARFRDPKVTYIMETLNERQTEAPEPLVIRGGDLDFQAELSSVSFSSETDQVPDVKSTTCSYFCSTRKDTTSFTSVEEVTHRKSNRHVFLAAMEETKLLVVNFKLEVLCYAAKDLPLKYAVSKIIIPGLVDQLYTMKNIISPELLTRHPQLNQYHFNPPGFLHPVSVIYELNYGETEIKQVEVRKSLHLRLGLPFDRPLLRIANAINLSLTKSGATRNSTRKGNHSVSFELYFVQPMSVYGCLTALLTYCMVISGSSLLKDVHLGIPSSGVSGGVVSLIQGSYEYHHYLQDGFDDSDIEGNVEELSMMVNKTDSGWGFQIWEGSCNGVVALRGEVAARFWMRGSCSCGQGWGCAYRSLQTIISWFRLQHYTSIDVPSHREIQQSLVEIGDKDPSFTGSHDWIGAIELSFVLDKLLGVSCKIINVRSGDELPEKCRELALHFENQGTPIMIGGGVLAYTLLGVDFNESSGDCAFLILDPHYTGNDELKKIVNGGWCGWKKAVDSKGKHFFLHDKFYNLLLPQRPNMV</sequence>
<dbReference type="Pfam" id="PF07910">
    <property type="entry name" value="Peptidase_C78"/>
    <property type="match status" value="1"/>
</dbReference>
<dbReference type="PANTHER" id="PTHR48153">
    <property type="entry name" value="UFM1-SPECIFIC PROTEASE 2"/>
    <property type="match status" value="1"/>
</dbReference>
<dbReference type="PANTHER" id="PTHR48153:SF2">
    <property type="entry name" value="UFM1-SPECIFIC PROTEASE 2"/>
    <property type="match status" value="1"/>
</dbReference>
<dbReference type="SUPFAM" id="SSF54001">
    <property type="entry name" value="Cysteine proteinases"/>
    <property type="match status" value="1"/>
</dbReference>
<keyword evidence="4" id="KW-0378">Hydrolase</keyword>
<evidence type="ECO:0000313" key="7">
    <source>
        <dbReference type="EMBL" id="KAK2987706.1"/>
    </source>
</evidence>
<organism evidence="7 8">
    <name type="scientific">Escallonia rubra</name>
    <dbReference type="NCBI Taxonomy" id="112253"/>
    <lineage>
        <taxon>Eukaryota</taxon>
        <taxon>Viridiplantae</taxon>
        <taxon>Streptophyta</taxon>
        <taxon>Embryophyta</taxon>
        <taxon>Tracheophyta</taxon>
        <taxon>Spermatophyta</taxon>
        <taxon>Magnoliopsida</taxon>
        <taxon>eudicotyledons</taxon>
        <taxon>Gunneridae</taxon>
        <taxon>Pentapetalae</taxon>
        <taxon>asterids</taxon>
        <taxon>campanulids</taxon>
        <taxon>Escalloniales</taxon>
        <taxon>Escalloniaceae</taxon>
        <taxon>Escallonia</taxon>
    </lineage>
</organism>
<accession>A0AA88UMN5</accession>